<evidence type="ECO:0000313" key="7">
    <source>
        <dbReference type="EMBL" id="CAA0842260.1"/>
    </source>
</evidence>
<dbReference type="OrthoDB" id="914100at2759"/>
<keyword evidence="1" id="KW-0808">Transferase</keyword>
<sequence length="274" mass="31672">MQPYFPEAVPQEIAEVLVHDVPLQPEFNDGCKSRGRSRCLTYAWIKSQMSGCVYGKTESGFYQMKTLTLFHKKTLSPCLYILMELYSRWLLYYNLNACLLNLIIIIEITVFFCCLSDYLEDLKYLEFFSPILRRLRHIHSKGFIHGDMSLSNVSVGSGNTIKIGDFGLDGGFVKFSNSDGIRLYKAPERVFWSWVDMKIGMYSLGIIFLEILHPFPTAYEKQNFIDNMKKGMVEEDLVYVYTPIIRRLISNDPNERPDVAQVMAKFENLVFGIP</sequence>
<dbReference type="Gene3D" id="1.10.510.10">
    <property type="entry name" value="Transferase(Phosphotransferase) domain 1"/>
    <property type="match status" value="1"/>
</dbReference>
<feature type="domain" description="Protein kinase" evidence="6">
    <location>
        <begin position="1"/>
        <end position="271"/>
    </location>
</feature>
<dbReference type="PANTHER" id="PTHR11042:SF136">
    <property type="entry name" value="EIF-2-ALPHA KINASE GCN2"/>
    <property type="match status" value="1"/>
</dbReference>
<organism evidence="7 8">
    <name type="scientific">Striga hermonthica</name>
    <name type="common">Purple witchweed</name>
    <name type="synonym">Buchnera hermonthica</name>
    <dbReference type="NCBI Taxonomy" id="68872"/>
    <lineage>
        <taxon>Eukaryota</taxon>
        <taxon>Viridiplantae</taxon>
        <taxon>Streptophyta</taxon>
        <taxon>Embryophyta</taxon>
        <taxon>Tracheophyta</taxon>
        <taxon>Spermatophyta</taxon>
        <taxon>Magnoliopsida</taxon>
        <taxon>eudicotyledons</taxon>
        <taxon>Gunneridae</taxon>
        <taxon>Pentapetalae</taxon>
        <taxon>asterids</taxon>
        <taxon>lamiids</taxon>
        <taxon>Lamiales</taxon>
        <taxon>Orobanchaceae</taxon>
        <taxon>Buchnereae</taxon>
        <taxon>Striga</taxon>
    </lineage>
</organism>
<proteinExistence type="predicted"/>
<keyword evidence="5" id="KW-1133">Transmembrane helix</keyword>
<gene>
    <name evidence="7" type="ORF">SHERM_08124</name>
</gene>
<dbReference type="GO" id="GO:0004694">
    <property type="term" value="F:eukaryotic translation initiation factor 2alpha kinase activity"/>
    <property type="evidence" value="ECO:0007669"/>
    <property type="project" value="TreeGrafter"/>
</dbReference>
<dbReference type="AlphaFoldDB" id="A0A9N7P414"/>
<keyword evidence="3 7" id="KW-0418">Kinase</keyword>
<comment type="caution">
    <text evidence="7">The sequence shown here is derived from an EMBL/GenBank/DDBJ whole genome shotgun (WGS) entry which is preliminary data.</text>
</comment>
<evidence type="ECO:0000256" key="4">
    <source>
        <dbReference type="ARBA" id="ARBA00022840"/>
    </source>
</evidence>
<dbReference type="InterPro" id="IPR050339">
    <property type="entry name" value="CC_SR_Kinase"/>
</dbReference>
<evidence type="ECO:0000256" key="3">
    <source>
        <dbReference type="ARBA" id="ARBA00022777"/>
    </source>
</evidence>
<evidence type="ECO:0000313" key="8">
    <source>
        <dbReference type="Proteomes" id="UP001153555"/>
    </source>
</evidence>
<name>A0A9N7P414_STRHE</name>
<keyword evidence="5" id="KW-0472">Membrane</keyword>
<reference evidence="7" key="1">
    <citation type="submission" date="2019-12" db="EMBL/GenBank/DDBJ databases">
        <authorList>
            <person name="Scholes J."/>
        </authorList>
    </citation>
    <scope>NUCLEOTIDE SEQUENCE</scope>
</reference>
<evidence type="ECO:0000259" key="6">
    <source>
        <dbReference type="PROSITE" id="PS50011"/>
    </source>
</evidence>
<evidence type="ECO:0000256" key="1">
    <source>
        <dbReference type="ARBA" id="ARBA00022679"/>
    </source>
</evidence>
<dbReference type="SUPFAM" id="SSF56112">
    <property type="entry name" value="Protein kinase-like (PK-like)"/>
    <property type="match status" value="1"/>
</dbReference>
<feature type="transmembrane region" description="Helical" evidence="5">
    <location>
        <begin position="91"/>
        <end position="119"/>
    </location>
</feature>
<dbReference type="EMBL" id="CACSLK010034598">
    <property type="protein sequence ID" value="CAA0842260.1"/>
    <property type="molecule type" value="Genomic_DNA"/>
</dbReference>
<keyword evidence="2" id="KW-0547">Nucleotide-binding</keyword>
<dbReference type="Proteomes" id="UP001153555">
    <property type="component" value="Unassembled WGS sequence"/>
</dbReference>
<dbReference type="GO" id="GO:0005524">
    <property type="term" value="F:ATP binding"/>
    <property type="evidence" value="ECO:0007669"/>
    <property type="project" value="UniProtKB-KW"/>
</dbReference>
<dbReference type="Pfam" id="PF00069">
    <property type="entry name" value="Pkinase"/>
    <property type="match status" value="1"/>
</dbReference>
<dbReference type="PANTHER" id="PTHR11042">
    <property type="entry name" value="EUKARYOTIC TRANSLATION INITIATION FACTOR 2-ALPHA KINASE EIF2-ALPHA KINASE -RELATED"/>
    <property type="match status" value="1"/>
</dbReference>
<dbReference type="GO" id="GO:0005829">
    <property type="term" value="C:cytosol"/>
    <property type="evidence" value="ECO:0007669"/>
    <property type="project" value="TreeGrafter"/>
</dbReference>
<protein>
    <submittedName>
        <fullName evidence="7">Probable serine/threonine-protein kinase GCN2</fullName>
    </submittedName>
</protein>
<dbReference type="InterPro" id="IPR011009">
    <property type="entry name" value="Kinase-like_dom_sf"/>
</dbReference>
<dbReference type="PROSITE" id="PS50011">
    <property type="entry name" value="PROTEIN_KINASE_DOM"/>
    <property type="match status" value="1"/>
</dbReference>
<evidence type="ECO:0000256" key="2">
    <source>
        <dbReference type="ARBA" id="ARBA00022741"/>
    </source>
</evidence>
<keyword evidence="5" id="KW-0812">Transmembrane</keyword>
<keyword evidence="4" id="KW-0067">ATP-binding</keyword>
<keyword evidence="8" id="KW-1185">Reference proteome</keyword>
<evidence type="ECO:0000256" key="5">
    <source>
        <dbReference type="SAM" id="Phobius"/>
    </source>
</evidence>
<dbReference type="SMART" id="SM00220">
    <property type="entry name" value="S_TKc"/>
    <property type="match status" value="1"/>
</dbReference>
<accession>A0A9N7P414</accession>
<dbReference type="InterPro" id="IPR000719">
    <property type="entry name" value="Prot_kinase_dom"/>
</dbReference>
<dbReference type="GO" id="GO:0005634">
    <property type="term" value="C:nucleus"/>
    <property type="evidence" value="ECO:0007669"/>
    <property type="project" value="TreeGrafter"/>
</dbReference>